<dbReference type="EMBL" id="CCNB01000012">
    <property type="protein sequence ID" value="CDX35153.1"/>
    <property type="molecule type" value="Genomic_DNA"/>
</dbReference>
<reference evidence="1 2" key="1">
    <citation type="submission" date="2014-08" db="EMBL/GenBank/DDBJ databases">
        <authorList>
            <person name="Moulin Lionel"/>
        </authorList>
    </citation>
    <scope>NUCLEOTIDE SEQUENCE [LARGE SCALE GENOMIC DNA]</scope>
</reference>
<protein>
    <submittedName>
        <fullName evidence="1">Uncharacterized protein</fullName>
    </submittedName>
</protein>
<organism evidence="1 2">
    <name type="scientific">Mesorhizobium plurifarium</name>
    <dbReference type="NCBI Taxonomy" id="69974"/>
    <lineage>
        <taxon>Bacteria</taxon>
        <taxon>Pseudomonadati</taxon>
        <taxon>Pseudomonadota</taxon>
        <taxon>Alphaproteobacteria</taxon>
        <taxon>Hyphomicrobiales</taxon>
        <taxon>Phyllobacteriaceae</taxon>
        <taxon>Mesorhizobium</taxon>
    </lineage>
</organism>
<sequence>MLDGTRALVSRLGQRRQPAGLNLDNLIIDRQALQDRLRG</sequence>
<evidence type="ECO:0000313" key="1">
    <source>
        <dbReference type="EMBL" id="CDX35153.1"/>
    </source>
</evidence>
<accession>A0A090F0H6</accession>
<dbReference type="Proteomes" id="UP000046373">
    <property type="component" value="Unassembled WGS sequence"/>
</dbReference>
<proteinExistence type="predicted"/>
<gene>
    <name evidence="1" type="ORF">MPLDJ20_20081</name>
</gene>
<evidence type="ECO:0000313" key="2">
    <source>
        <dbReference type="Proteomes" id="UP000046373"/>
    </source>
</evidence>
<name>A0A090F0H6_MESPL</name>
<dbReference type="AlphaFoldDB" id="A0A090F0H6"/>
<dbReference type="Gene3D" id="3.40.395.10">
    <property type="entry name" value="Adenoviral Proteinase, Chain A"/>
    <property type="match status" value="1"/>
</dbReference>